<evidence type="ECO:0000313" key="3">
    <source>
        <dbReference type="Proteomes" id="UP000324222"/>
    </source>
</evidence>
<gene>
    <name evidence="2" type="ORF">E2C01_056049</name>
</gene>
<protein>
    <submittedName>
        <fullName evidence="2">Uncharacterized protein</fullName>
    </submittedName>
</protein>
<accession>A0A5B7GPC2</accession>
<feature type="compositionally biased region" description="Basic and acidic residues" evidence="1">
    <location>
        <begin position="20"/>
        <end position="30"/>
    </location>
</feature>
<dbReference type="EMBL" id="VSRR010019162">
    <property type="protein sequence ID" value="MPC61970.1"/>
    <property type="molecule type" value="Genomic_DNA"/>
</dbReference>
<dbReference type="AlphaFoldDB" id="A0A5B7GPC2"/>
<keyword evidence="3" id="KW-1185">Reference proteome</keyword>
<evidence type="ECO:0000256" key="1">
    <source>
        <dbReference type="SAM" id="MobiDB-lite"/>
    </source>
</evidence>
<comment type="caution">
    <text evidence="2">The sequence shown here is derived from an EMBL/GenBank/DDBJ whole genome shotgun (WGS) entry which is preliminary data.</text>
</comment>
<feature type="region of interest" description="Disordered" evidence="1">
    <location>
        <begin position="20"/>
        <end position="49"/>
    </location>
</feature>
<evidence type="ECO:0000313" key="2">
    <source>
        <dbReference type="EMBL" id="MPC61970.1"/>
    </source>
</evidence>
<reference evidence="2 3" key="1">
    <citation type="submission" date="2019-05" db="EMBL/GenBank/DDBJ databases">
        <title>Another draft genome of Portunus trituberculatus and its Hox gene families provides insights of decapod evolution.</title>
        <authorList>
            <person name="Jeong J.-H."/>
            <person name="Song I."/>
            <person name="Kim S."/>
            <person name="Choi T."/>
            <person name="Kim D."/>
            <person name="Ryu S."/>
            <person name="Kim W."/>
        </authorList>
    </citation>
    <scope>NUCLEOTIDE SEQUENCE [LARGE SCALE GENOMIC DNA]</scope>
    <source>
        <tissue evidence="2">Muscle</tissue>
    </source>
</reference>
<organism evidence="2 3">
    <name type="scientific">Portunus trituberculatus</name>
    <name type="common">Swimming crab</name>
    <name type="synonym">Neptunus trituberculatus</name>
    <dbReference type="NCBI Taxonomy" id="210409"/>
    <lineage>
        <taxon>Eukaryota</taxon>
        <taxon>Metazoa</taxon>
        <taxon>Ecdysozoa</taxon>
        <taxon>Arthropoda</taxon>
        <taxon>Crustacea</taxon>
        <taxon>Multicrustacea</taxon>
        <taxon>Malacostraca</taxon>
        <taxon>Eumalacostraca</taxon>
        <taxon>Eucarida</taxon>
        <taxon>Decapoda</taxon>
        <taxon>Pleocyemata</taxon>
        <taxon>Brachyura</taxon>
        <taxon>Eubrachyura</taxon>
        <taxon>Portunoidea</taxon>
        <taxon>Portunidae</taxon>
        <taxon>Portuninae</taxon>
        <taxon>Portunus</taxon>
    </lineage>
</organism>
<sequence length="108" mass="11077">MIGNGGEMGGRCAAVEGMEGKGKGYREVRGPPHRHTATPPLRHSATSPHLPGAARVCLVGSVRASGTGNQGVTGGGMFWLNNTLPRPFCLPPSLTPPLPLPLSSSLPS</sequence>
<proteinExistence type="predicted"/>
<name>A0A5B7GPC2_PORTR</name>
<dbReference type="Proteomes" id="UP000324222">
    <property type="component" value="Unassembled WGS sequence"/>
</dbReference>